<comment type="function">
    <text evidence="3">Regulates mitochondrial small subunit maturation by controlling 15S rRNA 5'-end processing. Localizes to the 5' precursor of the 15S rRNA in a position that is subsequently occupied by mS47 in the mature yeast mtSSU. Uses structure and sequence-specific RNA recognition, binding to a single-stranded region of the precursor and specifically recognizing bases -6 to -1. The exchange of Ccm1 for mS47 is coupled to the irreversible removal of precursor rRNA that is accompanied by conformational changes of the mitoribosomal proteins uS5m and mS26. These conformational changes signal completion of 5'-end rRNA processing through protection of the mature 5'-end of the 15S rRNA and stabilization of mS47. The removal of the 5' precursor together with the dissociation of Ccm1 may be catalyzed by the 5'-3' exoribonuclease Pet127. Involved in the specific removal of group I introns in mitochondrial encoded transcripts.</text>
</comment>
<dbReference type="Gene3D" id="1.25.40.10">
    <property type="entry name" value="Tetratricopeptide repeat domain"/>
    <property type="match status" value="3"/>
</dbReference>
<dbReference type="AlphaFoldDB" id="A0A1J7IYD1"/>
<gene>
    <name evidence="5" type="ORF">CONLIGDRAFT_571683</name>
</gene>
<dbReference type="Pfam" id="PF13812">
    <property type="entry name" value="PPR_3"/>
    <property type="match status" value="2"/>
</dbReference>
<reference evidence="5 6" key="1">
    <citation type="submission" date="2016-10" db="EMBL/GenBank/DDBJ databases">
        <title>Draft genome sequence of Coniochaeta ligniaria NRRL30616, a lignocellulolytic fungus for bioabatement of inhibitors in plant biomass hydrolysates.</title>
        <authorList>
            <consortium name="DOE Joint Genome Institute"/>
            <person name="Jimenez D.J."/>
            <person name="Hector R.E."/>
            <person name="Riley R."/>
            <person name="Sun H."/>
            <person name="Grigoriev I.V."/>
            <person name="Van Elsas J.D."/>
            <person name="Nichols N.N."/>
        </authorList>
    </citation>
    <scope>NUCLEOTIDE SEQUENCE [LARGE SCALE GENOMIC DNA]</scope>
    <source>
        <strain evidence="5 6">NRRL 30616</strain>
    </source>
</reference>
<accession>A0A1J7IYD1</accession>
<dbReference type="InterPro" id="IPR002885">
    <property type="entry name" value="PPR_rpt"/>
</dbReference>
<dbReference type="STRING" id="1408157.A0A1J7IYD1"/>
<name>A0A1J7IYD1_9PEZI</name>
<organism evidence="5 6">
    <name type="scientific">Coniochaeta ligniaria NRRL 30616</name>
    <dbReference type="NCBI Taxonomy" id="1408157"/>
    <lineage>
        <taxon>Eukaryota</taxon>
        <taxon>Fungi</taxon>
        <taxon>Dikarya</taxon>
        <taxon>Ascomycota</taxon>
        <taxon>Pezizomycotina</taxon>
        <taxon>Sordariomycetes</taxon>
        <taxon>Sordariomycetidae</taxon>
        <taxon>Coniochaetales</taxon>
        <taxon>Coniochaetaceae</taxon>
        <taxon>Coniochaeta</taxon>
    </lineage>
</organism>
<evidence type="ECO:0008006" key="7">
    <source>
        <dbReference type="Google" id="ProtNLM"/>
    </source>
</evidence>
<dbReference type="PANTHER" id="PTHR47447">
    <property type="entry name" value="OS03G0856100 PROTEIN"/>
    <property type="match status" value="1"/>
</dbReference>
<dbReference type="InterPro" id="IPR011990">
    <property type="entry name" value="TPR-like_helical_dom_sf"/>
</dbReference>
<dbReference type="PANTHER" id="PTHR47447:SF17">
    <property type="entry name" value="OS12G0638900 PROTEIN"/>
    <property type="match status" value="1"/>
</dbReference>
<comment type="similarity">
    <text evidence="1">Belongs to the CCM1 family.</text>
</comment>
<dbReference type="EMBL" id="KV875095">
    <property type="protein sequence ID" value="OIW32510.1"/>
    <property type="molecule type" value="Genomic_DNA"/>
</dbReference>
<evidence type="ECO:0000313" key="6">
    <source>
        <dbReference type="Proteomes" id="UP000182658"/>
    </source>
</evidence>
<evidence type="ECO:0000256" key="4">
    <source>
        <dbReference type="ARBA" id="ARBA00044511"/>
    </source>
</evidence>
<protein>
    <recommendedName>
        <fullName evidence="7">Pentacotripeptide-repeat region of PRORP domain-containing protein</fullName>
    </recommendedName>
</protein>
<sequence>MLERTAVTLEPCNLHKVLPSVPRSSRSRRHLHTAFWNHGAASVELFDACQAILGGDMEEPPANSTAITTAAPAKGAELMTASAFLLDFLYPRGTLSLLRKLNCNPFDRYEKSSLRLNNPLARFQVATLTNTANLGSRSQEEADADFMFAAKLSAEPPEYESASKSESKLLMEKEVSDLERLKKSLSLGSAAFPDHVWHLYKYLRPELKDQYTMDVLRYLSVAPWIPEPQAFCHMVSDLDAMKWSQELVKAAIKAALSFDDLPLAISFFNQALGSRAWPQGFDLLLAHCLTNSLWDELLGLWDSCRESLLSDNFPKLDLYTTIKIRDLSTVLSELWEHIRSISYGSNYKALKNSYDSLLRFILTNSMEDLAMDDAVLIVKHLSDPVHYEELIKLCSRRGNWRLASELYMSYRKLPDVNIRIPVLREMLDIFYPNDEYGMEMVLKDWYGRYKKLDYIAYRKFICFYAGEGDVASVGRLWKEYKKSYKSKSIADRRVVRALIDVHAVRGDVAKARAVFDKVTVGHGRRPDIRFYNMLLSAHGKAWDLDGALETFTELCEHAKPNNYSFGYLMNMTGSRGNVQLTLGLYKMARGKGIAPDVAMVNAIVEAYCQSDRMASAENLCNIATKRRVLPDEITFSGRLTSPCTIMWNTVLRHYAVRYDLTNVNRILEQMAELKISYDGKTYEYLLLALVLTKQATHALKLVELAEENGIFSPSAEHYYLLMSGYLATREPAAVMKISKLMTAKNYPDSAKKMTKLMEAFGQWAQLPSGARLGRPAHFYLDAALKAFRKSLGREDRTSKDDIHSVAEQYSKMINILTQMREFATIPEIISLYEGQFPEHTTPEAMPLKLISTLMRADFYENKFDRVMDTWNVAFDRAMALREHPTLPSIPAAEQGNNQVAPAHRYLLNEPLATVLTVYSATGDVEGLVATVTKVLDAGFALSARNWNVYIQMLARFGRWMDAFVLCEKVLMPQWPGWAQRRRRMRQAVRLPLDLRRLGKSYRYARPNTHTLLMLIRQFMELERLAPWSSEPAALVEKVTAECPRFVRAAKTMMPTGSDLELDILGKESAMGGEDVILGDFMKEEEFRQSDDEAEGAY</sequence>
<evidence type="ECO:0000256" key="3">
    <source>
        <dbReference type="ARBA" id="ARBA00044493"/>
    </source>
</evidence>
<dbReference type="Proteomes" id="UP000182658">
    <property type="component" value="Unassembled WGS sequence"/>
</dbReference>
<evidence type="ECO:0000256" key="2">
    <source>
        <dbReference type="ARBA" id="ARBA00022737"/>
    </source>
</evidence>
<comment type="subunit">
    <text evidence="4">Binds to mitochondrial small subunit 15S rRNA.</text>
</comment>
<evidence type="ECO:0000256" key="1">
    <source>
        <dbReference type="ARBA" id="ARBA00006192"/>
    </source>
</evidence>
<keyword evidence="2" id="KW-0677">Repeat</keyword>
<proteinExistence type="inferred from homology"/>
<keyword evidence="6" id="KW-1185">Reference proteome</keyword>
<evidence type="ECO:0000313" key="5">
    <source>
        <dbReference type="EMBL" id="OIW32510.1"/>
    </source>
</evidence>
<dbReference type="OrthoDB" id="185373at2759"/>
<dbReference type="InParanoid" id="A0A1J7IYD1"/>